<evidence type="ECO:0000313" key="1">
    <source>
        <dbReference type="EMBL" id="ANP50342.1"/>
    </source>
</evidence>
<dbReference type="AlphaFoldDB" id="A0A1B1AUZ1"/>
<dbReference type="Proteomes" id="UP000092659">
    <property type="component" value="Chromosome"/>
</dbReference>
<protein>
    <submittedName>
        <fullName evidence="2">Phytoene synthase</fullName>
        <ecNumber evidence="2">2.5.1.32</ecNumber>
    </submittedName>
</protein>
<dbReference type="EMBL" id="CP016279">
    <property type="protein sequence ID" value="ANP50342.1"/>
    <property type="molecule type" value="Genomic_DNA"/>
</dbReference>
<dbReference type="RefSeq" id="WP_067302891.1">
    <property type="nucleotide sequence ID" value="NZ_CP016279.1"/>
</dbReference>
<accession>A0A1B1AUZ1</accession>
<dbReference type="GO" id="GO:0016765">
    <property type="term" value="F:transferase activity, transferring alkyl or aryl (other than methyl) groups"/>
    <property type="evidence" value="ECO:0007669"/>
    <property type="project" value="UniProtKB-ARBA"/>
</dbReference>
<dbReference type="Gene3D" id="1.10.600.10">
    <property type="entry name" value="Farnesyl Diphosphate Synthase"/>
    <property type="match status" value="1"/>
</dbReference>
<dbReference type="InterPro" id="IPR002060">
    <property type="entry name" value="Squ/phyt_synthse"/>
</dbReference>
<keyword evidence="4" id="KW-1185">Reference proteome</keyword>
<dbReference type="OrthoDB" id="3535892at2"/>
<dbReference type="InterPro" id="IPR008949">
    <property type="entry name" value="Isoprenoid_synthase_dom_sf"/>
</dbReference>
<evidence type="ECO:0000313" key="2">
    <source>
        <dbReference type="EMBL" id="MBP2047979.1"/>
    </source>
</evidence>
<dbReference type="STRING" id="68214.AVL59_12575"/>
<dbReference type="EMBL" id="JAGGLP010000002">
    <property type="protein sequence ID" value="MBP2047979.1"/>
    <property type="molecule type" value="Genomic_DNA"/>
</dbReference>
<keyword evidence="2" id="KW-0808">Transferase</keyword>
<reference evidence="1 3" key="1">
    <citation type="submission" date="2016-06" db="EMBL/GenBank/DDBJ databases">
        <title>Complete genome sequence of Streptomyces griseochromogenes ATCC 14511, the Blasticidin S producer.</title>
        <authorList>
            <person name="Wu L."/>
        </authorList>
    </citation>
    <scope>NUCLEOTIDE SEQUENCE [LARGE SCALE GENOMIC DNA]</scope>
    <source>
        <strain evidence="1 3">ATCC 14511</strain>
    </source>
</reference>
<dbReference type="SUPFAM" id="SSF48576">
    <property type="entry name" value="Terpenoid synthases"/>
    <property type="match status" value="1"/>
</dbReference>
<sequence length="315" mass="34354">MPRWSAALTEADITDPTLRGAYDAQRDLVRKFALHQYLATRLLLPAKLHASVVAMVAFMHETDERIDAGEVGTRKEDLSSWHREVREALDAVPGPGAPASALLRALADTSRRHPYTAARVHDFLDGAPVEAEWTGFDSEADYQAYIDSYSLPALMLTASLIAPAPETGGDELFLQGCRALIEGWQRADFLADLAEDAEQGRIGIAREELDRYGLTIEDLRSKSQACVPALGRLVGAQADLAETALTACRGLPDLVDAPYRPFLRALISLQVLQLQAVRRKGGSLLHGGPRPSIPAALGVLAREYRAARSVRRPSR</sequence>
<reference evidence="2 4" key="2">
    <citation type="submission" date="2021-03" db="EMBL/GenBank/DDBJ databases">
        <title>Genomic Encyclopedia of Type Strains, Phase IV (KMG-IV): sequencing the most valuable type-strain genomes for metagenomic binning, comparative biology and taxonomic classification.</title>
        <authorList>
            <person name="Goeker M."/>
        </authorList>
    </citation>
    <scope>NUCLEOTIDE SEQUENCE [LARGE SCALE GENOMIC DNA]</scope>
    <source>
        <strain evidence="2 4">DSM 40499</strain>
    </source>
</reference>
<dbReference type="PANTHER" id="PTHR31480">
    <property type="entry name" value="BIFUNCTIONAL LYCOPENE CYCLASE/PHYTOENE SYNTHASE"/>
    <property type="match status" value="1"/>
</dbReference>
<dbReference type="KEGG" id="sgs:AVL59_12575"/>
<organism evidence="1 3">
    <name type="scientific">Streptomyces griseochromogenes</name>
    <dbReference type="NCBI Taxonomy" id="68214"/>
    <lineage>
        <taxon>Bacteria</taxon>
        <taxon>Bacillati</taxon>
        <taxon>Actinomycetota</taxon>
        <taxon>Actinomycetes</taxon>
        <taxon>Kitasatosporales</taxon>
        <taxon>Streptomycetaceae</taxon>
        <taxon>Streptomyces</taxon>
    </lineage>
</organism>
<evidence type="ECO:0000313" key="4">
    <source>
        <dbReference type="Proteomes" id="UP001519309"/>
    </source>
</evidence>
<name>A0A1B1AUZ1_9ACTN</name>
<dbReference type="Proteomes" id="UP001519309">
    <property type="component" value="Unassembled WGS sequence"/>
</dbReference>
<dbReference type="EC" id="2.5.1.32" evidence="2"/>
<dbReference type="Pfam" id="PF00494">
    <property type="entry name" value="SQS_PSY"/>
    <property type="match status" value="1"/>
</dbReference>
<gene>
    <name evidence="1" type="ORF">AVL59_12575</name>
    <name evidence="2" type="ORF">J2Z21_000903</name>
</gene>
<evidence type="ECO:0000313" key="3">
    <source>
        <dbReference type="Proteomes" id="UP000092659"/>
    </source>
</evidence>
<proteinExistence type="predicted"/>